<keyword evidence="2" id="KW-0408">Iron</keyword>
<sequence length="246" mass="28584">MIIKEIRVKKILSESKIYPYTINPYVGCQHGCTYCYARFMKRFTGHREAWGQFVDVKINAPQLLKKEIVKKKPDKVWISGVCDPYQPLEEKYNITRRCLEILVENNWPVIIQTKSPLVLRDIDILKKGKNIEIGFSIATADDKFRKMFEPKAPSINSRIIALDKLHKVGLRTYVMIAPILPGAENLPEILAGKIDYVITDRMNYSYADWVYKKYGLEDKKTDDYFFRMERLLSSSFAKLGIASPFK</sequence>
<dbReference type="PANTHER" id="PTHR43432">
    <property type="entry name" value="SLR0285 PROTEIN"/>
    <property type="match status" value="1"/>
</dbReference>
<dbReference type="Pfam" id="PF04055">
    <property type="entry name" value="Radical_SAM"/>
    <property type="match status" value="1"/>
</dbReference>
<dbReference type="GO" id="GO:0046872">
    <property type="term" value="F:metal ion binding"/>
    <property type="evidence" value="ECO:0007669"/>
    <property type="project" value="UniProtKB-KW"/>
</dbReference>
<feature type="domain" description="Radical SAM core" evidence="4">
    <location>
        <begin position="22"/>
        <end position="182"/>
    </location>
</feature>
<keyword evidence="1" id="KW-0479">Metal-binding</keyword>
<dbReference type="Proteomes" id="UP000179219">
    <property type="component" value="Unassembled WGS sequence"/>
</dbReference>
<dbReference type="InterPro" id="IPR040086">
    <property type="entry name" value="MJ0683-like"/>
</dbReference>
<dbReference type="SFLD" id="SFLDG01084">
    <property type="entry name" value="Uncharacterised_Radical_SAM_Su"/>
    <property type="match status" value="1"/>
</dbReference>
<evidence type="ECO:0000313" key="5">
    <source>
        <dbReference type="EMBL" id="OGM09105.1"/>
    </source>
</evidence>
<organism evidence="5 6">
    <name type="scientific">Candidatus Woesebacteria bacterium RBG_13_34_9</name>
    <dbReference type="NCBI Taxonomy" id="1802477"/>
    <lineage>
        <taxon>Bacteria</taxon>
        <taxon>Candidatus Woeseibacteriota</taxon>
    </lineage>
</organism>
<dbReference type="SFLD" id="SFLDS00029">
    <property type="entry name" value="Radical_SAM"/>
    <property type="match status" value="1"/>
</dbReference>
<keyword evidence="3" id="KW-0411">Iron-sulfur</keyword>
<accession>A0A1F7X489</accession>
<evidence type="ECO:0000313" key="6">
    <source>
        <dbReference type="Proteomes" id="UP000179219"/>
    </source>
</evidence>
<gene>
    <name evidence="5" type="ORF">A2159_00585</name>
</gene>
<proteinExistence type="predicted"/>
<evidence type="ECO:0000256" key="1">
    <source>
        <dbReference type="ARBA" id="ARBA00022723"/>
    </source>
</evidence>
<protein>
    <submittedName>
        <fullName evidence="5">Radical SAM protein</fullName>
    </submittedName>
</protein>
<dbReference type="InterPro" id="IPR007197">
    <property type="entry name" value="rSAM"/>
</dbReference>
<name>A0A1F7X489_9BACT</name>
<dbReference type="GO" id="GO:0003824">
    <property type="term" value="F:catalytic activity"/>
    <property type="evidence" value="ECO:0007669"/>
    <property type="project" value="InterPro"/>
</dbReference>
<reference evidence="5 6" key="1">
    <citation type="journal article" date="2016" name="Nat. Commun.">
        <title>Thousands of microbial genomes shed light on interconnected biogeochemical processes in an aquifer system.</title>
        <authorList>
            <person name="Anantharaman K."/>
            <person name="Brown C.T."/>
            <person name="Hug L.A."/>
            <person name="Sharon I."/>
            <person name="Castelle C.J."/>
            <person name="Probst A.J."/>
            <person name="Thomas B.C."/>
            <person name="Singh A."/>
            <person name="Wilkins M.J."/>
            <person name="Karaoz U."/>
            <person name="Brodie E.L."/>
            <person name="Williams K.H."/>
            <person name="Hubbard S.S."/>
            <person name="Banfield J.F."/>
        </authorList>
    </citation>
    <scope>NUCLEOTIDE SEQUENCE [LARGE SCALE GENOMIC DNA]</scope>
</reference>
<evidence type="ECO:0000256" key="3">
    <source>
        <dbReference type="ARBA" id="ARBA00023014"/>
    </source>
</evidence>
<dbReference type="Gene3D" id="3.80.30.30">
    <property type="match status" value="1"/>
</dbReference>
<evidence type="ECO:0000259" key="4">
    <source>
        <dbReference type="Pfam" id="PF04055"/>
    </source>
</evidence>
<comment type="caution">
    <text evidence="5">The sequence shown here is derived from an EMBL/GenBank/DDBJ whole genome shotgun (WGS) entry which is preliminary data.</text>
</comment>
<dbReference type="PANTHER" id="PTHR43432:SF6">
    <property type="entry name" value="RADICAL SAM CORE DOMAIN-CONTAINING PROTEIN"/>
    <property type="match status" value="1"/>
</dbReference>
<dbReference type="AlphaFoldDB" id="A0A1F7X489"/>
<dbReference type="InterPro" id="IPR058240">
    <property type="entry name" value="rSAM_sf"/>
</dbReference>
<evidence type="ECO:0000256" key="2">
    <source>
        <dbReference type="ARBA" id="ARBA00023004"/>
    </source>
</evidence>
<dbReference type="EMBL" id="MGFP01000028">
    <property type="protein sequence ID" value="OGM09105.1"/>
    <property type="molecule type" value="Genomic_DNA"/>
</dbReference>
<dbReference type="SUPFAM" id="SSF102114">
    <property type="entry name" value="Radical SAM enzymes"/>
    <property type="match status" value="1"/>
</dbReference>
<dbReference type="GO" id="GO:0051536">
    <property type="term" value="F:iron-sulfur cluster binding"/>
    <property type="evidence" value="ECO:0007669"/>
    <property type="project" value="UniProtKB-KW"/>
</dbReference>